<evidence type="ECO:0000313" key="1">
    <source>
        <dbReference type="EMBL" id="MBP2476332.1"/>
    </source>
</evidence>
<dbReference type="RefSeq" id="WP_086780836.1">
    <property type="nucleotide sequence ID" value="NZ_JAGIOO010000001.1"/>
</dbReference>
<name>A0ABS5AID0_9PSEU</name>
<dbReference type="Pfam" id="PF18143">
    <property type="entry name" value="HAD_SAK_2"/>
    <property type="match status" value="1"/>
</dbReference>
<dbReference type="EMBL" id="JAGIOO010000001">
    <property type="protein sequence ID" value="MBP2476332.1"/>
    <property type="molecule type" value="Genomic_DNA"/>
</dbReference>
<accession>A0ABS5AID0</accession>
<reference evidence="1 2" key="1">
    <citation type="submission" date="2021-03" db="EMBL/GenBank/DDBJ databases">
        <title>Sequencing the genomes of 1000 actinobacteria strains.</title>
        <authorList>
            <person name="Klenk H.-P."/>
        </authorList>
    </citation>
    <scope>NUCLEOTIDE SEQUENCE [LARGE SCALE GENOMIC DNA]</scope>
    <source>
        <strain evidence="1 2">DSM 44580</strain>
    </source>
</reference>
<comment type="caution">
    <text evidence="1">The sequence shown here is derived from an EMBL/GenBank/DDBJ whole genome shotgun (WGS) entry which is preliminary data.</text>
</comment>
<protein>
    <recommendedName>
        <fullName evidence="3">Secreted protein</fullName>
    </recommendedName>
</protein>
<sequence>MTPLILLDVDGPLSPFAAKAPPPGYAEHRIRLSRWRRKPELRFWLNAGHGAALLELASAGAELVWATSWEQRANQHIGPVLGLPSLPVIHFTDPRLDWTWKYPTVARYAGRRPLLWFDDDFDLYPRHRDEFLVAREGVPTELVRVSPRTGLTEEHLDFAREWLTQCVPPVSPGDGPANSG</sequence>
<keyword evidence="2" id="KW-1185">Reference proteome</keyword>
<evidence type="ECO:0000313" key="2">
    <source>
        <dbReference type="Proteomes" id="UP001519363"/>
    </source>
</evidence>
<organism evidence="1 2">
    <name type="scientific">Crossiella equi</name>
    <dbReference type="NCBI Taxonomy" id="130796"/>
    <lineage>
        <taxon>Bacteria</taxon>
        <taxon>Bacillati</taxon>
        <taxon>Actinomycetota</taxon>
        <taxon>Actinomycetes</taxon>
        <taxon>Pseudonocardiales</taxon>
        <taxon>Pseudonocardiaceae</taxon>
        <taxon>Crossiella</taxon>
    </lineage>
</organism>
<gene>
    <name evidence="1" type="ORF">JOF53_005204</name>
</gene>
<dbReference type="Proteomes" id="UP001519363">
    <property type="component" value="Unassembled WGS sequence"/>
</dbReference>
<proteinExistence type="predicted"/>
<evidence type="ECO:0008006" key="3">
    <source>
        <dbReference type="Google" id="ProtNLM"/>
    </source>
</evidence>